<evidence type="ECO:0000313" key="1">
    <source>
        <dbReference type="EMBL" id="CAA9496105.1"/>
    </source>
</evidence>
<sequence length="37" mass="4423">APHPRHLLRLAPGRECCRRRHRADGRRVREPVEDKLL</sequence>
<name>A0A6J4SHQ0_9ACTN</name>
<reference evidence="1" key="1">
    <citation type="submission" date="2020-02" db="EMBL/GenBank/DDBJ databases">
        <authorList>
            <person name="Meier V. D."/>
        </authorList>
    </citation>
    <scope>NUCLEOTIDE SEQUENCE</scope>
    <source>
        <strain evidence="1">AVDCRST_MAG25</strain>
    </source>
</reference>
<feature type="non-terminal residue" evidence="1">
    <location>
        <position position="37"/>
    </location>
</feature>
<dbReference type="AlphaFoldDB" id="A0A6J4SHQ0"/>
<feature type="non-terminal residue" evidence="1">
    <location>
        <position position="1"/>
    </location>
</feature>
<dbReference type="EMBL" id="CADCVI010000251">
    <property type="protein sequence ID" value="CAA9496105.1"/>
    <property type="molecule type" value="Genomic_DNA"/>
</dbReference>
<accession>A0A6J4SHQ0</accession>
<proteinExistence type="predicted"/>
<gene>
    <name evidence="1" type="ORF">AVDCRST_MAG25-3650</name>
</gene>
<protein>
    <submittedName>
        <fullName evidence="1">Uncharacterized protein</fullName>
    </submittedName>
</protein>
<organism evidence="1">
    <name type="scientific">uncultured Rubrobacteraceae bacterium</name>
    <dbReference type="NCBI Taxonomy" id="349277"/>
    <lineage>
        <taxon>Bacteria</taxon>
        <taxon>Bacillati</taxon>
        <taxon>Actinomycetota</taxon>
        <taxon>Rubrobacteria</taxon>
        <taxon>Rubrobacterales</taxon>
        <taxon>Rubrobacteraceae</taxon>
        <taxon>environmental samples</taxon>
    </lineage>
</organism>